<dbReference type="PANTHER" id="PTHR30055">
    <property type="entry name" value="HTH-TYPE TRANSCRIPTIONAL REGULATOR RUTR"/>
    <property type="match status" value="1"/>
</dbReference>
<dbReference type="InterPro" id="IPR023772">
    <property type="entry name" value="DNA-bd_HTH_TetR-type_CS"/>
</dbReference>
<keyword evidence="1" id="KW-0805">Transcription regulation</keyword>
<dbReference type="InterPro" id="IPR050109">
    <property type="entry name" value="HTH-type_TetR-like_transc_reg"/>
</dbReference>
<keyword evidence="7" id="KW-1185">Reference proteome</keyword>
<dbReference type="EMBL" id="JABAHY010000013">
    <property type="protein sequence ID" value="NLS10704.1"/>
    <property type="molecule type" value="Genomic_DNA"/>
</dbReference>
<keyword evidence="3" id="KW-0804">Transcription</keyword>
<dbReference type="PROSITE" id="PS01081">
    <property type="entry name" value="HTH_TETR_1"/>
    <property type="match status" value="1"/>
</dbReference>
<protein>
    <submittedName>
        <fullName evidence="6">TetR/AcrR family transcriptional regulator</fullName>
    </submittedName>
</protein>
<comment type="caution">
    <text evidence="6">The sequence shown here is derived from an EMBL/GenBank/DDBJ whole genome shotgun (WGS) entry which is preliminary data.</text>
</comment>
<feature type="domain" description="HTH tetR-type" evidence="5">
    <location>
        <begin position="10"/>
        <end position="70"/>
    </location>
</feature>
<organism evidence="6 7">
    <name type="scientific">Nesterenkonia sedimenti</name>
    <dbReference type="NCBI Taxonomy" id="1463632"/>
    <lineage>
        <taxon>Bacteria</taxon>
        <taxon>Bacillati</taxon>
        <taxon>Actinomycetota</taxon>
        <taxon>Actinomycetes</taxon>
        <taxon>Micrococcales</taxon>
        <taxon>Micrococcaceae</taxon>
        <taxon>Nesterenkonia</taxon>
    </lineage>
</organism>
<dbReference type="InterPro" id="IPR009057">
    <property type="entry name" value="Homeodomain-like_sf"/>
</dbReference>
<dbReference type="PROSITE" id="PS50977">
    <property type="entry name" value="HTH_TETR_2"/>
    <property type="match status" value="1"/>
</dbReference>
<accession>A0A7X8YEK1</accession>
<dbReference type="Gene3D" id="1.10.357.10">
    <property type="entry name" value="Tetracycline Repressor, domain 2"/>
    <property type="match status" value="1"/>
</dbReference>
<reference evidence="6 7" key="1">
    <citation type="submission" date="2020-04" db="EMBL/GenBank/DDBJ databases">
        <title>Nesterenkonia sp. nov., isolated from marine sediment.</title>
        <authorList>
            <person name="Zhang G."/>
        </authorList>
    </citation>
    <scope>NUCLEOTIDE SEQUENCE [LARGE SCALE GENOMIC DNA]</scope>
    <source>
        <strain evidence="6 7">MY13</strain>
    </source>
</reference>
<dbReference type="AlphaFoldDB" id="A0A7X8YEK1"/>
<proteinExistence type="predicted"/>
<dbReference type="SUPFAM" id="SSF46689">
    <property type="entry name" value="Homeodomain-like"/>
    <property type="match status" value="1"/>
</dbReference>
<evidence type="ECO:0000256" key="2">
    <source>
        <dbReference type="ARBA" id="ARBA00023125"/>
    </source>
</evidence>
<dbReference type="GO" id="GO:0003700">
    <property type="term" value="F:DNA-binding transcription factor activity"/>
    <property type="evidence" value="ECO:0007669"/>
    <property type="project" value="TreeGrafter"/>
</dbReference>
<dbReference type="InterPro" id="IPR001647">
    <property type="entry name" value="HTH_TetR"/>
</dbReference>
<evidence type="ECO:0000313" key="6">
    <source>
        <dbReference type="EMBL" id="NLS10704.1"/>
    </source>
</evidence>
<gene>
    <name evidence="6" type="ORF">HGQ17_12020</name>
</gene>
<sequence>MATARETSKQARMLKIKRAAERILERSSIRDVTMEEVAAEAGVGSATLFRYVGSKDALLLMVYGDRMDLLLAHIEARDLELTMSTPSEAKDADYYLRRIMEMYKQRCDFYIKNPENAAIYLRAGFDKDNPSRWRNLAQGDRTIRLCANILYEATEHELTVNVPISWEAVARNCHAIYMHEIDRTPTREVPPESIWGRAKPRLEAQLLPLFKARRAD</sequence>
<evidence type="ECO:0000313" key="7">
    <source>
        <dbReference type="Proteomes" id="UP000523139"/>
    </source>
</evidence>
<name>A0A7X8YEK1_9MICC</name>
<evidence type="ECO:0000256" key="1">
    <source>
        <dbReference type="ARBA" id="ARBA00023015"/>
    </source>
</evidence>
<dbReference type="PROSITE" id="PS00356">
    <property type="entry name" value="HTH_LACI_1"/>
    <property type="match status" value="1"/>
</dbReference>
<evidence type="ECO:0000256" key="3">
    <source>
        <dbReference type="ARBA" id="ARBA00023163"/>
    </source>
</evidence>
<dbReference type="PANTHER" id="PTHR30055:SF234">
    <property type="entry name" value="HTH-TYPE TRANSCRIPTIONAL REGULATOR BETI"/>
    <property type="match status" value="1"/>
</dbReference>
<feature type="DNA-binding region" description="H-T-H motif" evidence="4">
    <location>
        <begin position="33"/>
        <end position="52"/>
    </location>
</feature>
<dbReference type="Pfam" id="PF00440">
    <property type="entry name" value="TetR_N"/>
    <property type="match status" value="1"/>
</dbReference>
<evidence type="ECO:0000256" key="4">
    <source>
        <dbReference type="PROSITE-ProRule" id="PRU00335"/>
    </source>
</evidence>
<dbReference type="GO" id="GO:0000976">
    <property type="term" value="F:transcription cis-regulatory region binding"/>
    <property type="evidence" value="ECO:0007669"/>
    <property type="project" value="TreeGrafter"/>
</dbReference>
<dbReference type="Proteomes" id="UP000523139">
    <property type="component" value="Unassembled WGS sequence"/>
</dbReference>
<dbReference type="RefSeq" id="WP_168888187.1">
    <property type="nucleotide sequence ID" value="NZ_JABAHY010000013.1"/>
</dbReference>
<evidence type="ECO:0000259" key="5">
    <source>
        <dbReference type="PROSITE" id="PS50977"/>
    </source>
</evidence>
<keyword evidence="2 4" id="KW-0238">DNA-binding</keyword>